<dbReference type="SUPFAM" id="SSF46785">
    <property type="entry name" value="Winged helix' DNA-binding domain"/>
    <property type="match status" value="1"/>
</dbReference>
<dbReference type="InterPro" id="IPR036388">
    <property type="entry name" value="WH-like_DNA-bd_sf"/>
</dbReference>
<gene>
    <name evidence="5" type="ORF">ACFOYW_10625</name>
</gene>
<keyword evidence="1" id="KW-0805">Transcription regulation</keyword>
<dbReference type="Gene3D" id="1.10.10.10">
    <property type="entry name" value="Winged helix-like DNA-binding domain superfamily/Winged helix DNA-binding domain"/>
    <property type="match status" value="1"/>
</dbReference>
<dbReference type="InterPro" id="IPR002577">
    <property type="entry name" value="HTH_HxlR"/>
</dbReference>
<dbReference type="EMBL" id="JBHSCN010000005">
    <property type="protein sequence ID" value="MFC4243830.1"/>
    <property type="molecule type" value="Genomic_DNA"/>
</dbReference>
<feature type="domain" description="HTH hxlR-type" evidence="4">
    <location>
        <begin position="8"/>
        <end position="107"/>
    </location>
</feature>
<dbReference type="Proteomes" id="UP001595900">
    <property type="component" value="Unassembled WGS sequence"/>
</dbReference>
<dbReference type="InterPro" id="IPR011991">
    <property type="entry name" value="ArsR-like_HTH"/>
</dbReference>
<keyword evidence="6" id="KW-1185">Reference proteome</keyword>
<dbReference type="PANTHER" id="PTHR33204">
    <property type="entry name" value="TRANSCRIPTIONAL REGULATOR, MARR FAMILY"/>
    <property type="match status" value="1"/>
</dbReference>
<keyword evidence="2" id="KW-0238">DNA-binding</keyword>
<evidence type="ECO:0000313" key="5">
    <source>
        <dbReference type="EMBL" id="MFC4243830.1"/>
    </source>
</evidence>
<comment type="caution">
    <text evidence="5">The sequence shown here is derived from an EMBL/GenBank/DDBJ whole genome shotgun (WGS) entry which is preliminary data.</text>
</comment>
<name>A0ABV8Q8M0_9MICO</name>
<dbReference type="CDD" id="cd00090">
    <property type="entry name" value="HTH_ARSR"/>
    <property type="match status" value="1"/>
</dbReference>
<dbReference type="PROSITE" id="PS51118">
    <property type="entry name" value="HTH_HXLR"/>
    <property type="match status" value="1"/>
</dbReference>
<accession>A0ABV8Q8M0</accession>
<dbReference type="PANTHER" id="PTHR33204:SF18">
    <property type="entry name" value="TRANSCRIPTIONAL REGULATORY PROTEIN"/>
    <property type="match status" value="1"/>
</dbReference>
<protein>
    <submittedName>
        <fullName evidence="5">Winged helix-turn-helix transcriptional regulator</fullName>
    </submittedName>
</protein>
<evidence type="ECO:0000256" key="3">
    <source>
        <dbReference type="ARBA" id="ARBA00023163"/>
    </source>
</evidence>
<evidence type="ECO:0000256" key="2">
    <source>
        <dbReference type="ARBA" id="ARBA00023125"/>
    </source>
</evidence>
<evidence type="ECO:0000313" key="6">
    <source>
        <dbReference type="Proteomes" id="UP001595900"/>
    </source>
</evidence>
<sequence length="218" mass="22753">MRSYGEFCSIARALDVVGDRWSLLVIRELITQGPLRFTDLKNGLPGIATNLLSTRLKELEEAGVVSRDDAPPPIATALYSLTARGRALEPVLRALGAWGLGCMTAEHPGDAFRPQWLGYAAEWFTSDAEPDAGPATIQVSTTSAEGTSDVAIRLGGGDVVTEIGSAPDAGLTVDGPARPVMGLITGLISRDQASAAGVGLDGDEALLARLVPSAVRMQ</sequence>
<keyword evidence="3" id="KW-0804">Transcription</keyword>
<reference evidence="6" key="1">
    <citation type="journal article" date="2019" name="Int. J. Syst. Evol. Microbiol.">
        <title>The Global Catalogue of Microorganisms (GCM) 10K type strain sequencing project: providing services to taxonomists for standard genome sequencing and annotation.</title>
        <authorList>
            <consortium name="The Broad Institute Genomics Platform"/>
            <consortium name="The Broad Institute Genome Sequencing Center for Infectious Disease"/>
            <person name="Wu L."/>
            <person name="Ma J."/>
        </authorList>
    </citation>
    <scope>NUCLEOTIDE SEQUENCE [LARGE SCALE GENOMIC DNA]</scope>
    <source>
        <strain evidence="6">CGMCC 1.10363</strain>
    </source>
</reference>
<dbReference type="InterPro" id="IPR036390">
    <property type="entry name" value="WH_DNA-bd_sf"/>
</dbReference>
<evidence type="ECO:0000256" key="1">
    <source>
        <dbReference type="ARBA" id="ARBA00023015"/>
    </source>
</evidence>
<evidence type="ECO:0000259" key="4">
    <source>
        <dbReference type="PROSITE" id="PS51118"/>
    </source>
</evidence>
<organism evidence="5 6">
    <name type="scientific">Gryllotalpicola reticulitermitis</name>
    <dbReference type="NCBI Taxonomy" id="1184153"/>
    <lineage>
        <taxon>Bacteria</taxon>
        <taxon>Bacillati</taxon>
        <taxon>Actinomycetota</taxon>
        <taxon>Actinomycetes</taxon>
        <taxon>Micrococcales</taxon>
        <taxon>Microbacteriaceae</taxon>
        <taxon>Gryllotalpicola</taxon>
    </lineage>
</organism>
<dbReference type="Pfam" id="PF01638">
    <property type="entry name" value="HxlR"/>
    <property type="match status" value="1"/>
</dbReference>
<proteinExistence type="predicted"/>
<dbReference type="RefSeq" id="WP_390228908.1">
    <property type="nucleotide sequence ID" value="NZ_JBHSCN010000005.1"/>
</dbReference>